<dbReference type="EMBL" id="JANBUO010000209">
    <property type="protein sequence ID" value="KAJ2806254.1"/>
    <property type="molecule type" value="Genomic_DNA"/>
</dbReference>
<accession>A0A9W8LVD0</accession>
<comment type="caution">
    <text evidence="2">The sequence shown here is derived from an EMBL/GenBank/DDBJ whole genome shotgun (WGS) entry which is preliminary data.</text>
</comment>
<feature type="region of interest" description="Disordered" evidence="1">
    <location>
        <begin position="1"/>
        <end position="21"/>
    </location>
</feature>
<dbReference type="Proteomes" id="UP001140094">
    <property type="component" value="Unassembled WGS sequence"/>
</dbReference>
<dbReference type="OrthoDB" id="61900at2759"/>
<feature type="compositionally biased region" description="Low complexity" evidence="1">
    <location>
        <begin position="10"/>
        <end position="19"/>
    </location>
</feature>
<proteinExistence type="predicted"/>
<organism evidence="2 3">
    <name type="scientific">Coemansia guatemalensis</name>
    <dbReference type="NCBI Taxonomy" id="2761395"/>
    <lineage>
        <taxon>Eukaryota</taxon>
        <taxon>Fungi</taxon>
        <taxon>Fungi incertae sedis</taxon>
        <taxon>Zoopagomycota</taxon>
        <taxon>Kickxellomycotina</taxon>
        <taxon>Kickxellomycetes</taxon>
        <taxon>Kickxellales</taxon>
        <taxon>Kickxellaceae</taxon>
        <taxon>Coemansia</taxon>
    </lineage>
</organism>
<name>A0A9W8LVD0_9FUNG</name>
<sequence>MATAQAQPHSTTGTATGSAISRDEAIRRTTRILRQLYHRERRWLESRTPEQTALLTQQGQLSLSEQLHYGELAFMLLHLKPCAIIDYQGDRSQLRDYIARAIAPTLRDLNTLGTQEISGGENCAESPDACYPRRFRLACSRIDGQLASPEVSSWTGAYVLYDEAWPESVAWAKKHLLDPAKTTVSEDELAHGLDYPGSIPKSPEDMRSIVPVSYLGRMKSENGEWMSDRWECLTSFIVLERELPQIAIHRIRYQEIRMFDIEMQVNMDTSMIEFPIQ</sequence>
<evidence type="ECO:0000313" key="2">
    <source>
        <dbReference type="EMBL" id="KAJ2806254.1"/>
    </source>
</evidence>
<reference evidence="2" key="1">
    <citation type="submission" date="2022-07" db="EMBL/GenBank/DDBJ databases">
        <title>Phylogenomic reconstructions and comparative analyses of Kickxellomycotina fungi.</title>
        <authorList>
            <person name="Reynolds N.K."/>
            <person name="Stajich J.E."/>
            <person name="Barry K."/>
            <person name="Grigoriev I.V."/>
            <person name="Crous P."/>
            <person name="Smith M.E."/>
        </authorList>
    </citation>
    <scope>NUCLEOTIDE SEQUENCE</scope>
    <source>
        <strain evidence="2">NRRL 1565</strain>
    </source>
</reference>
<keyword evidence="3" id="KW-1185">Reference proteome</keyword>
<protein>
    <submittedName>
        <fullName evidence="2">Uncharacterized protein</fullName>
    </submittedName>
</protein>
<dbReference type="AlphaFoldDB" id="A0A9W8LVD0"/>
<gene>
    <name evidence="2" type="ORF">H4R20_001755</name>
</gene>
<evidence type="ECO:0000256" key="1">
    <source>
        <dbReference type="SAM" id="MobiDB-lite"/>
    </source>
</evidence>
<evidence type="ECO:0000313" key="3">
    <source>
        <dbReference type="Proteomes" id="UP001140094"/>
    </source>
</evidence>